<evidence type="ECO:0000313" key="2">
    <source>
        <dbReference type="Proteomes" id="UP000217999"/>
    </source>
</evidence>
<name>A0A2A2A6M9_9BURK</name>
<accession>A0A2A2A6M9</accession>
<comment type="caution">
    <text evidence="1">The sequence shown here is derived from an EMBL/GenBank/DDBJ whole genome shotgun (WGS) entry which is preliminary data.</text>
</comment>
<dbReference type="EMBL" id="NSJF01000010">
    <property type="protein sequence ID" value="PAT32895.1"/>
    <property type="molecule type" value="Genomic_DNA"/>
</dbReference>
<evidence type="ECO:0000313" key="1">
    <source>
        <dbReference type="EMBL" id="PAT32895.1"/>
    </source>
</evidence>
<sequence>MQNTITALPAAGAPHGLWMFDVHVPGRQVAHIPKTGRSQGEALLRLINEELLQACDEVQRIDCVAILPVPGRDAPQADAASAQAQPEGAA</sequence>
<dbReference type="Proteomes" id="UP000217999">
    <property type="component" value="Unassembled WGS sequence"/>
</dbReference>
<organism evidence="1 2">
    <name type="scientific">Vandammella animalimorsus</name>
    <dbReference type="NCBI Taxonomy" id="2029117"/>
    <lineage>
        <taxon>Bacteria</taxon>
        <taxon>Pseudomonadati</taxon>
        <taxon>Pseudomonadota</taxon>
        <taxon>Betaproteobacteria</taxon>
        <taxon>Burkholderiales</taxon>
        <taxon>Comamonadaceae</taxon>
        <taxon>Vandammella</taxon>
    </lineage>
</organism>
<gene>
    <name evidence="1" type="ORF">CK620_13565</name>
</gene>
<dbReference type="RefSeq" id="WP_095550762.1">
    <property type="nucleotide sequence ID" value="NZ_CP154474.1"/>
</dbReference>
<dbReference type="AlphaFoldDB" id="A0A2A2A6M9"/>
<protein>
    <submittedName>
        <fullName evidence="1">Uncharacterized protein</fullName>
    </submittedName>
</protein>
<reference evidence="1 2" key="1">
    <citation type="submission" date="2017-08" db="EMBL/GenBank/DDBJ databases">
        <title>WGS of Clinical strains of the CDC Group NO-1 linked to zoonotic infections in humans.</title>
        <authorList>
            <person name="Bernier A.-M."/>
            <person name="Bernard K."/>
        </authorList>
    </citation>
    <scope>NUCLEOTIDE SEQUENCE [LARGE SCALE GENOMIC DNA]</scope>
    <source>
        <strain evidence="1 2">NML03-0146</strain>
    </source>
</reference>
<proteinExistence type="predicted"/>